<feature type="compositionally biased region" description="Basic and acidic residues" evidence="13">
    <location>
        <begin position="579"/>
        <end position="589"/>
    </location>
</feature>
<dbReference type="PROSITE" id="PS50020">
    <property type="entry name" value="WW_DOMAIN_2"/>
    <property type="match status" value="1"/>
</dbReference>
<dbReference type="OMA" id="CYWTGRE"/>
<dbReference type="GO" id="GO:0005856">
    <property type="term" value="C:cytoskeleton"/>
    <property type="evidence" value="ECO:0007669"/>
    <property type="project" value="UniProtKB-SubCell"/>
</dbReference>
<feature type="compositionally biased region" description="Low complexity" evidence="13">
    <location>
        <begin position="901"/>
        <end position="910"/>
    </location>
</feature>
<dbReference type="KEGG" id="sre:PTSG_05018"/>
<keyword evidence="6 12" id="KW-0863">Zinc-finger</keyword>
<feature type="compositionally biased region" description="Low complexity" evidence="13">
    <location>
        <begin position="950"/>
        <end position="968"/>
    </location>
</feature>
<dbReference type="InterPro" id="IPR011992">
    <property type="entry name" value="EF-hand-dom_pair"/>
</dbReference>
<feature type="region of interest" description="Disordered" evidence="13">
    <location>
        <begin position="563"/>
        <end position="610"/>
    </location>
</feature>
<keyword evidence="18" id="KW-1185">Reference proteome</keyword>
<evidence type="ECO:0000256" key="13">
    <source>
        <dbReference type="SAM" id="MobiDB-lite"/>
    </source>
</evidence>
<evidence type="ECO:0000256" key="8">
    <source>
        <dbReference type="ARBA" id="ARBA00022837"/>
    </source>
</evidence>
<dbReference type="GO" id="GO:0008270">
    <property type="term" value="F:zinc ion binding"/>
    <property type="evidence" value="ECO:0007669"/>
    <property type="project" value="UniProtKB-KW"/>
</dbReference>
<evidence type="ECO:0000256" key="3">
    <source>
        <dbReference type="ARBA" id="ARBA00022475"/>
    </source>
</evidence>
<feature type="domain" description="ZZ-type" evidence="15">
    <location>
        <begin position="311"/>
        <end position="367"/>
    </location>
</feature>
<keyword evidence="7" id="KW-0862">Zinc</keyword>
<feature type="region of interest" description="Disordered" evidence="13">
    <location>
        <begin position="774"/>
        <end position="815"/>
    </location>
</feature>
<evidence type="ECO:0000256" key="4">
    <source>
        <dbReference type="ARBA" id="ARBA00022490"/>
    </source>
</evidence>
<evidence type="ECO:0000256" key="11">
    <source>
        <dbReference type="ARBA" id="ARBA00023212"/>
    </source>
</evidence>
<accession>F2U9A0</accession>
<dbReference type="InterPro" id="IPR050774">
    <property type="entry name" value="KCMF1/Dystrophin"/>
</dbReference>
<evidence type="ECO:0000313" key="17">
    <source>
        <dbReference type="EMBL" id="EGD73303.1"/>
    </source>
</evidence>
<organism evidence="18">
    <name type="scientific">Salpingoeca rosetta (strain ATCC 50818 / BSB-021)</name>
    <dbReference type="NCBI Taxonomy" id="946362"/>
    <lineage>
        <taxon>Eukaryota</taxon>
        <taxon>Choanoflagellata</taxon>
        <taxon>Craspedida</taxon>
        <taxon>Salpingoecidae</taxon>
        <taxon>Salpingoeca</taxon>
    </lineage>
</organism>
<evidence type="ECO:0000256" key="10">
    <source>
        <dbReference type="ARBA" id="ARBA00023203"/>
    </source>
</evidence>
<dbReference type="Gene3D" id="2.20.70.10">
    <property type="match status" value="1"/>
</dbReference>
<evidence type="ECO:0000259" key="14">
    <source>
        <dbReference type="PROSITE" id="PS50020"/>
    </source>
</evidence>
<feature type="domain" description="EF-hand" evidence="16">
    <location>
        <begin position="204"/>
        <end position="239"/>
    </location>
</feature>
<proteinExistence type="predicted"/>
<dbReference type="InterPro" id="IPR002048">
    <property type="entry name" value="EF_hand_dom"/>
</dbReference>
<dbReference type="Pfam" id="PF09069">
    <property type="entry name" value="EF-hand_3"/>
    <property type="match status" value="1"/>
</dbReference>
<evidence type="ECO:0000256" key="2">
    <source>
        <dbReference type="ARBA" id="ARBA00004278"/>
    </source>
</evidence>
<dbReference type="SMART" id="SM00291">
    <property type="entry name" value="ZnF_ZZ"/>
    <property type="match status" value="1"/>
</dbReference>
<name>F2U9A0_SALR5</name>
<dbReference type="EMBL" id="GL832965">
    <property type="protein sequence ID" value="EGD73303.1"/>
    <property type="molecule type" value="Genomic_DNA"/>
</dbReference>
<dbReference type="PANTHER" id="PTHR12268">
    <property type="entry name" value="E3 UBIQUITIN-PROTEIN LIGASE KCMF1"/>
    <property type="match status" value="1"/>
</dbReference>
<evidence type="ECO:0000313" key="18">
    <source>
        <dbReference type="Proteomes" id="UP000007799"/>
    </source>
</evidence>
<dbReference type="GO" id="GO:0005509">
    <property type="term" value="F:calcium ion binding"/>
    <property type="evidence" value="ECO:0007669"/>
    <property type="project" value="InterPro"/>
</dbReference>
<dbReference type="Pfam" id="PF00397">
    <property type="entry name" value="WW"/>
    <property type="match status" value="1"/>
</dbReference>
<feature type="compositionally biased region" description="Low complexity" evidence="13">
    <location>
        <begin position="590"/>
        <end position="606"/>
    </location>
</feature>
<dbReference type="eggNOG" id="KOG4286">
    <property type="taxonomic scope" value="Eukaryota"/>
</dbReference>
<keyword evidence="11" id="KW-0206">Cytoskeleton</keyword>
<sequence>MGRQSLFSVTATGAELQAYSAKEQEPLTSRRATLIPWRGQVFLTRTNHLGDRLPDEWEKAVTDDGTPYYINHTTRQTQWTDPRLESCLRELNCHDDIRLAVYRTASKMRDFQVYCRMSKVHLSDVLNAFYALEYTPHNAQGQPETLRADEMATVLLEVFSKLPNPLSHVEIMVSWLLQTYDRERTGRVPLLSLKIALSTLCTSWIEEKYRYAFGLLDNNADGMITREQLAFYITATLQMLKPIREAYPFGPSPEQIQQAVDNCCQLERERSGVPDAMLISLETFVEWCMEEPRPLIWIPTLHRIAATENVKHESVCCVCKMYPIIGFRYRSITCVDKDVCQECYWTGREGNGHKNSHEVREYCFPTTTKEDIRDFGKRIKTKFSRMFTRKKRKGQTEPMATGFPPMEPVAVTAARSRGTQAEISVQDMATSQEGVSPRDVEVGGFGEEGEESDLIEQMAERLRQGGGEDQATSTMVVTLESEQKLHLLRVIDELDSENRDLLRQVMELQEMQSVDRDDRSSTGPTPLQEELERRIDTLSERNRDLLDQLNRLQAYHAVTGMHEARSGAASSDEEGSAAYEREGQQRREAPATAQQTEQQQQQQQAPKLDDTDFDLAEISAFLGEEETSDEQQLLDAAAAIEGTFATLRSTDTATLINKYRDPQLTLLMQRAHTLHDGLQCAAVDIHAGLSSDASAVRMRPKMPKLNAEQRRSVWGSRVKLLEEQEQYRNAPMPRESIHRHSRIIKRGRSQLTAQLQRLSVYTADQSFMYGDSISGRTAHDDSTSSELGGAFLELSSGPPPPPALAQQSTAPTTDAVAFTSTPARPRQVLTADTAMHTEQGAAAGKRKDQDERKLSGVTRETMADEPVSGEAASPPPPPPPSSSQRGGQPASRMFRADLQRSRSAQSSTSSPAVDRSPRSDQHQTNAGNTVLGTMVFGQPVTMQAASPSTQQAGLSSAAQVGGQQQQQQPMRGHLQEVHSAEVVESPLQGRASIHLHHAEPQQTQQPADVRDTELRETVRRVHDEPHKLPRKLSTERRQHAETVFTSRLKRAKDAFENTVGIPLFNVKTENIRETFLWHFADGHLFCVLANIKLRARNRPTIKPYCAHGHERLAASKVIANFNSLMQSCENLGMLRRDIPSSYDFQGLDAELSQPVHERVKHDKILGALETLLSMPESKPAQASI</sequence>
<dbReference type="SMART" id="SM00456">
    <property type="entry name" value="WW"/>
    <property type="match status" value="1"/>
</dbReference>
<dbReference type="CDD" id="cd00201">
    <property type="entry name" value="WW"/>
    <property type="match status" value="1"/>
</dbReference>
<keyword evidence="9" id="KW-0472">Membrane</keyword>
<evidence type="ECO:0000256" key="6">
    <source>
        <dbReference type="ARBA" id="ARBA00022771"/>
    </source>
</evidence>
<keyword evidence="4" id="KW-0963">Cytoplasm</keyword>
<keyword evidence="10" id="KW-0009">Actin-binding</keyword>
<feature type="region of interest" description="Disordered" evidence="13">
    <location>
        <begin position="512"/>
        <end position="532"/>
    </location>
</feature>
<dbReference type="GO" id="GO:0003779">
    <property type="term" value="F:actin binding"/>
    <property type="evidence" value="ECO:0007669"/>
    <property type="project" value="UniProtKB-KW"/>
</dbReference>
<dbReference type="Pfam" id="PF09068">
    <property type="entry name" value="EF-hand_2"/>
    <property type="match status" value="1"/>
</dbReference>
<dbReference type="OrthoDB" id="10057795at2759"/>
<dbReference type="InterPro" id="IPR015153">
    <property type="entry name" value="EF-hand_dom_typ1"/>
</dbReference>
<dbReference type="AlphaFoldDB" id="F2U9A0"/>
<evidence type="ECO:0000256" key="1">
    <source>
        <dbReference type="ARBA" id="ARBA00004245"/>
    </source>
</evidence>
<dbReference type="InterPro" id="IPR043145">
    <property type="entry name" value="Znf_ZZ_sf"/>
</dbReference>
<dbReference type="PROSITE" id="PS50222">
    <property type="entry name" value="EF_HAND_2"/>
    <property type="match status" value="1"/>
</dbReference>
<dbReference type="SUPFAM" id="SSF51045">
    <property type="entry name" value="WW domain"/>
    <property type="match status" value="1"/>
</dbReference>
<protein>
    <recommendedName>
        <fullName evidence="19">Dystrophin</fullName>
    </recommendedName>
</protein>
<evidence type="ECO:0000256" key="9">
    <source>
        <dbReference type="ARBA" id="ARBA00023136"/>
    </source>
</evidence>
<comment type="subcellular location">
    <subcellularLocation>
        <location evidence="2">Cell membrane</location>
        <location evidence="2">Sarcolemma</location>
        <topology evidence="2">Peripheral membrane protein</topology>
        <orientation evidence="2">Cytoplasmic side</orientation>
    </subcellularLocation>
    <subcellularLocation>
        <location evidence="1">Cytoplasm</location>
        <location evidence="1">Cytoskeleton</location>
    </subcellularLocation>
</comment>
<evidence type="ECO:0000256" key="7">
    <source>
        <dbReference type="ARBA" id="ARBA00022833"/>
    </source>
</evidence>
<evidence type="ECO:0000259" key="15">
    <source>
        <dbReference type="PROSITE" id="PS50135"/>
    </source>
</evidence>
<feature type="region of interest" description="Disordered" evidence="13">
    <location>
        <begin position="943"/>
        <end position="978"/>
    </location>
</feature>
<evidence type="ECO:0000256" key="5">
    <source>
        <dbReference type="ARBA" id="ARBA00022723"/>
    </source>
</evidence>
<dbReference type="STRING" id="946362.F2U9A0"/>
<dbReference type="InParanoid" id="F2U9A0"/>
<dbReference type="GO" id="GO:0016010">
    <property type="term" value="C:dystrophin-associated glycoprotein complex"/>
    <property type="evidence" value="ECO:0007669"/>
    <property type="project" value="UniProtKB-ARBA"/>
</dbReference>
<dbReference type="GO" id="GO:0005737">
    <property type="term" value="C:cytoplasm"/>
    <property type="evidence" value="ECO:0007669"/>
    <property type="project" value="UniProtKB-ARBA"/>
</dbReference>
<evidence type="ECO:0000259" key="16">
    <source>
        <dbReference type="PROSITE" id="PS50222"/>
    </source>
</evidence>
<feature type="domain" description="WW" evidence="14">
    <location>
        <begin position="51"/>
        <end position="84"/>
    </location>
</feature>
<dbReference type="Pfam" id="PF00569">
    <property type="entry name" value="ZZ"/>
    <property type="match status" value="1"/>
</dbReference>
<feature type="compositionally biased region" description="Basic and acidic residues" evidence="13">
    <location>
        <begin position="845"/>
        <end position="854"/>
    </location>
</feature>
<dbReference type="Proteomes" id="UP000007799">
    <property type="component" value="Unassembled WGS sequence"/>
</dbReference>
<dbReference type="SUPFAM" id="SSF47473">
    <property type="entry name" value="EF-hand"/>
    <property type="match status" value="1"/>
</dbReference>
<keyword evidence="8" id="KW-0106">Calcium</keyword>
<keyword evidence="5" id="KW-0479">Metal-binding</keyword>
<dbReference type="PROSITE" id="PS50135">
    <property type="entry name" value="ZF_ZZ_2"/>
    <property type="match status" value="1"/>
</dbReference>
<feature type="compositionally biased region" description="Low complexity" evidence="13">
    <location>
        <begin position="882"/>
        <end position="892"/>
    </location>
</feature>
<dbReference type="InterPro" id="IPR036020">
    <property type="entry name" value="WW_dom_sf"/>
</dbReference>
<evidence type="ECO:0000256" key="12">
    <source>
        <dbReference type="PROSITE-ProRule" id="PRU00228"/>
    </source>
</evidence>
<dbReference type="Gene3D" id="3.30.60.90">
    <property type="match status" value="1"/>
</dbReference>
<dbReference type="Gene3D" id="1.10.238.10">
    <property type="entry name" value="EF-hand"/>
    <property type="match status" value="2"/>
</dbReference>
<reference evidence="17" key="1">
    <citation type="submission" date="2009-08" db="EMBL/GenBank/DDBJ databases">
        <title>Annotation of Salpingoeca rosetta.</title>
        <authorList>
            <consortium name="The Broad Institute Genome Sequencing Platform"/>
            <person name="Russ C."/>
            <person name="Cuomo C."/>
            <person name="Burger G."/>
            <person name="Gray M.W."/>
            <person name="Holland P.W.H."/>
            <person name="King N."/>
            <person name="Lang F.B.F."/>
            <person name="Roger A.J."/>
            <person name="Ruiz-Trillo I."/>
            <person name="Young S.K."/>
            <person name="Zeng Q."/>
            <person name="Gargeya S."/>
            <person name="Alvarado L."/>
            <person name="Berlin A."/>
            <person name="Chapman S.B."/>
            <person name="Chen Z."/>
            <person name="Freedman E."/>
            <person name="Gellesch M."/>
            <person name="Goldberg J."/>
            <person name="Griggs A."/>
            <person name="Gujja S."/>
            <person name="Heilman E."/>
            <person name="Heiman D."/>
            <person name="Howarth C."/>
            <person name="Mehta T."/>
            <person name="Neiman D."/>
            <person name="Pearson M."/>
            <person name="Roberts A."/>
            <person name="Saif S."/>
            <person name="Shea T."/>
            <person name="Shenoy N."/>
            <person name="Sisk P."/>
            <person name="Stolte C."/>
            <person name="Sykes S."/>
            <person name="White J."/>
            <person name="Yandava C."/>
            <person name="Haas B."/>
            <person name="Nusbaum C."/>
            <person name="Birren B."/>
        </authorList>
    </citation>
    <scope>NUCLEOTIDE SEQUENCE [LARGE SCALE GENOMIC DNA]</scope>
    <source>
        <strain evidence="17">ATCC 50818</strain>
    </source>
</reference>
<dbReference type="PROSITE" id="PS01159">
    <property type="entry name" value="WW_DOMAIN_1"/>
    <property type="match status" value="1"/>
</dbReference>
<dbReference type="RefSeq" id="XP_004994334.1">
    <property type="nucleotide sequence ID" value="XM_004994277.1"/>
</dbReference>
<dbReference type="SUPFAM" id="SSF57850">
    <property type="entry name" value="RING/U-box"/>
    <property type="match status" value="1"/>
</dbReference>
<feature type="compositionally biased region" description="Low complexity" evidence="13">
    <location>
        <begin position="804"/>
        <end position="813"/>
    </location>
</feature>
<evidence type="ECO:0008006" key="19">
    <source>
        <dbReference type="Google" id="ProtNLM"/>
    </source>
</evidence>
<dbReference type="CDD" id="cd15901">
    <property type="entry name" value="EFh_DMD_DYTN_DTN"/>
    <property type="match status" value="1"/>
</dbReference>
<keyword evidence="3" id="KW-1003">Cell membrane</keyword>
<dbReference type="InterPro" id="IPR000433">
    <property type="entry name" value="Znf_ZZ"/>
</dbReference>
<dbReference type="PANTHER" id="PTHR12268:SF14">
    <property type="entry name" value="DYSTROPHIN-1"/>
    <property type="match status" value="1"/>
</dbReference>
<feature type="region of interest" description="Disordered" evidence="13">
    <location>
        <begin position="830"/>
        <end position="926"/>
    </location>
</feature>
<dbReference type="GeneID" id="16074913"/>
<dbReference type="InterPro" id="IPR001202">
    <property type="entry name" value="WW_dom"/>
</dbReference>
<dbReference type="InterPro" id="IPR015154">
    <property type="entry name" value="EF-hand_dom_typ2"/>
</dbReference>
<gene>
    <name evidence="17" type="ORF">PTSG_05018</name>
</gene>